<evidence type="ECO:0000313" key="1">
    <source>
        <dbReference type="EMBL" id="RZH68328.1"/>
    </source>
</evidence>
<sequence>MNRRRLLAGLGAVATSGVALGTGAFTSAEAERSVGVTVADDDQAYLALSPTQAANATFVNQDSGANNELSIDINDATGTADNGDGVGPNSVYEFDEAFRIENQGTQAVEVSISELVDDDFDPTASGLTVQFYPGTDVDSPLHDEPITLGTGTAQVIGLRIETGEPTVENFNADATVKAEAT</sequence>
<proteinExistence type="predicted"/>
<dbReference type="EMBL" id="SHMR01000001">
    <property type="protein sequence ID" value="RZH68328.1"/>
    <property type="molecule type" value="Genomic_DNA"/>
</dbReference>
<comment type="caution">
    <text evidence="1">The sequence shown here is derived from an EMBL/GenBank/DDBJ whole genome shotgun (WGS) entry which is preliminary data.</text>
</comment>
<evidence type="ECO:0000313" key="2">
    <source>
        <dbReference type="Proteomes" id="UP000292704"/>
    </source>
</evidence>
<protein>
    <submittedName>
        <fullName evidence="1">DUF1102 domain-containing protein</fullName>
    </submittedName>
</protein>
<name>A0A482XWX8_9EURY</name>
<dbReference type="InterPro" id="IPR006311">
    <property type="entry name" value="TAT_signal"/>
</dbReference>
<dbReference type="AlphaFoldDB" id="A0A482XWX8"/>
<dbReference type="Pfam" id="PF06510">
    <property type="entry name" value="DUF1102"/>
    <property type="match status" value="1"/>
</dbReference>
<reference evidence="1 2" key="1">
    <citation type="submission" date="2019-02" db="EMBL/GenBank/DDBJ databases">
        <title>Genome analysis provides insights into bioremediation potentialities and Haloocin production by Natrinema altunense strain 4.1R isolated from Chott Douz in Tunisian desert.</title>
        <authorList>
            <person name="Najjari A."/>
            <person name="Youssef N."/>
            <person name="Ben Dhia O."/>
            <person name="Ferjani R."/>
            <person name="El Hidri D."/>
            <person name="Ouzari H.I."/>
            <person name="Cherif A."/>
        </authorList>
    </citation>
    <scope>NUCLEOTIDE SEQUENCE [LARGE SCALE GENOMIC DNA]</scope>
    <source>
        <strain evidence="1 2">4.1R</strain>
    </source>
</reference>
<organism evidence="1 2">
    <name type="scientific">Natrinema altunense</name>
    <dbReference type="NCBI Taxonomy" id="222984"/>
    <lineage>
        <taxon>Archaea</taxon>
        <taxon>Methanobacteriati</taxon>
        <taxon>Methanobacteriota</taxon>
        <taxon>Stenosarchaea group</taxon>
        <taxon>Halobacteria</taxon>
        <taxon>Halobacteriales</taxon>
        <taxon>Natrialbaceae</taxon>
        <taxon>Natrinema</taxon>
    </lineage>
</organism>
<accession>A0A482XWX8</accession>
<dbReference type="RefSeq" id="WP_130169374.1">
    <property type="nucleotide sequence ID" value="NZ_SHMR01000001.1"/>
</dbReference>
<gene>
    <name evidence="1" type="ORF">ELS17_02335</name>
</gene>
<dbReference type="InterPro" id="IPR009482">
    <property type="entry name" value="DUF1102"/>
</dbReference>
<dbReference type="PROSITE" id="PS51318">
    <property type="entry name" value="TAT"/>
    <property type="match status" value="1"/>
</dbReference>
<dbReference type="STRING" id="222984.GCA_000731985_00454"/>
<dbReference type="OrthoDB" id="206019at2157"/>
<dbReference type="Proteomes" id="UP000292704">
    <property type="component" value="Unassembled WGS sequence"/>
</dbReference>